<dbReference type="InterPro" id="IPR006145">
    <property type="entry name" value="PsdUridine_synth_RsuA/RluA"/>
</dbReference>
<dbReference type="Pfam" id="PF01479">
    <property type="entry name" value="S4"/>
    <property type="match status" value="1"/>
</dbReference>
<evidence type="ECO:0000256" key="8">
    <source>
        <dbReference type="SAM" id="MobiDB-lite"/>
    </source>
</evidence>
<evidence type="ECO:0000313" key="10">
    <source>
        <dbReference type="EMBL" id="EGA69304.1"/>
    </source>
</evidence>
<dbReference type="InterPro" id="IPR018496">
    <property type="entry name" value="PsdUridine_synth_RsuA/RluB_CS"/>
</dbReference>
<evidence type="ECO:0000256" key="6">
    <source>
        <dbReference type="PROSITE-ProRule" id="PRU00182"/>
    </source>
</evidence>
<dbReference type="AlphaFoldDB" id="E8M9D7"/>
<dbReference type="InterPro" id="IPR050343">
    <property type="entry name" value="RsuA_PseudoU_synthase"/>
</dbReference>
<dbReference type="EMBL" id="AEVT01000084">
    <property type="protein sequence ID" value="EGA69304.1"/>
    <property type="molecule type" value="Genomic_DNA"/>
</dbReference>
<dbReference type="PROSITE" id="PS01149">
    <property type="entry name" value="PSI_RSU"/>
    <property type="match status" value="1"/>
</dbReference>
<feature type="compositionally biased region" description="Polar residues" evidence="8">
    <location>
        <begin position="322"/>
        <end position="331"/>
    </location>
</feature>
<evidence type="ECO:0000256" key="5">
    <source>
        <dbReference type="ARBA" id="ARBA00036535"/>
    </source>
</evidence>
<comment type="catalytic activity">
    <reaction evidence="4">
        <text>uridine(35) in tRNA(Tyr) = pseudouridine(35) in tRNA(Tyr)</text>
        <dbReference type="Rhea" id="RHEA:60556"/>
        <dbReference type="Rhea" id="RHEA-COMP:15607"/>
        <dbReference type="Rhea" id="RHEA-COMP:15608"/>
        <dbReference type="ChEBI" id="CHEBI:65314"/>
        <dbReference type="ChEBI" id="CHEBI:65315"/>
    </reaction>
</comment>
<dbReference type="Pfam" id="PF00849">
    <property type="entry name" value="PseudoU_synth_2"/>
    <property type="match status" value="1"/>
</dbReference>
<dbReference type="CDD" id="cd00165">
    <property type="entry name" value="S4"/>
    <property type="match status" value="1"/>
</dbReference>
<dbReference type="eggNOG" id="COG1187">
    <property type="taxonomic scope" value="Bacteria"/>
</dbReference>
<dbReference type="RefSeq" id="WP_008078549.1">
    <property type="nucleotide sequence ID" value="NZ_AEVT01000084.1"/>
</dbReference>
<dbReference type="PANTHER" id="PTHR47683:SF2">
    <property type="entry name" value="RNA-BINDING S4 DOMAIN-CONTAINING PROTEIN"/>
    <property type="match status" value="1"/>
</dbReference>
<dbReference type="Gene3D" id="3.30.70.1560">
    <property type="entry name" value="Alpha-L RNA-binding motif"/>
    <property type="match status" value="1"/>
</dbReference>
<dbReference type="Gene3D" id="3.30.70.580">
    <property type="entry name" value="Pseudouridine synthase I, catalytic domain, N-terminal subdomain"/>
    <property type="match status" value="1"/>
</dbReference>
<dbReference type="Proteomes" id="UP000006228">
    <property type="component" value="Unassembled WGS sequence"/>
</dbReference>
<evidence type="ECO:0000313" key="11">
    <source>
        <dbReference type="Proteomes" id="UP000006228"/>
    </source>
</evidence>
<keyword evidence="3 7" id="KW-0413">Isomerase</keyword>
<dbReference type="FunFam" id="3.10.290.10:FF:000003">
    <property type="entry name" value="Pseudouridine synthase"/>
    <property type="match status" value="1"/>
</dbReference>
<proteinExistence type="inferred from homology"/>
<dbReference type="InterPro" id="IPR020103">
    <property type="entry name" value="PsdUridine_synth_cat_dom_sf"/>
</dbReference>
<dbReference type="InterPro" id="IPR042092">
    <property type="entry name" value="PsdUridine_s_RsuA/RluB/E/F_cat"/>
</dbReference>
<keyword evidence="2" id="KW-0698">rRNA processing</keyword>
<dbReference type="Gene3D" id="3.10.290.10">
    <property type="entry name" value="RNA-binding S4 domain"/>
    <property type="match status" value="1"/>
</dbReference>
<comment type="caution">
    <text evidence="10">The sequence shown here is derived from an EMBL/GenBank/DDBJ whole genome shotgun (WGS) entry which is preliminary data.</text>
</comment>
<feature type="region of interest" description="Disordered" evidence="8">
    <location>
        <begin position="263"/>
        <end position="344"/>
    </location>
</feature>
<feature type="domain" description="RNA-binding S4" evidence="9">
    <location>
        <begin position="7"/>
        <end position="64"/>
    </location>
</feature>
<dbReference type="NCBIfam" id="NF007784">
    <property type="entry name" value="PRK10475.1"/>
    <property type="match status" value="1"/>
</dbReference>
<dbReference type="PROSITE" id="PS50889">
    <property type="entry name" value="S4"/>
    <property type="match status" value="1"/>
</dbReference>
<dbReference type="GeneID" id="95570186"/>
<evidence type="ECO:0000256" key="2">
    <source>
        <dbReference type="ARBA" id="ARBA00022552"/>
    </source>
</evidence>
<evidence type="ECO:0000256" key="3">
    <source>
        <dbReference type="ARBA" id="ARBA00023235"/>
    </source>
</evidence>
<organism evidence="10 11">
    <name type="scientific">Vibrio sinaloensis DSM 21326</name>
    <dbReference type="NCBI Taxonomy" id="945550"/>
    <lineage>
        <taxon>Bacteria</taxon>
        <taxon>Pseudomonadati</taxon>
        <taxon>Pseudomonadota</taxon>
        <taxon>Gammaproteobacteria</taxon>
        <taxon>Vibrionales</taxon>
        <taxon>Vibrionaceae</taxon>
        <taxon>Vibrio</taxon>
        <taxon>Vibrio oreintalis group</taxon>
    </lineage>
</organism>
<dbReference type="InterPro" id="IPR002942">
    <property type="entry name" value="S4_RNA-bd"/>
</dbReference>
<accession>E8M9D7</accession>
<dbReference type="OrthoDB" id="9807213at2"/>
<dbReference type="CDD" id="cd02554">
    <property type="entry name" value="PseudoU_synth_RluF"/>
    <property type="match status" value="1"/>
</dbReference>
<comment type="catalytic activity">
    <reaction evidence="5">
        <text>uridine(2604) in 23S rRNA = pseudouridine(2604) in 23S rRNA</text>
        <dbReference type="Rhea" id="RHEA:38875"/>
        <dbReference type="Rhea" id="RHEA-COMP:10093"/>
        <dbReference type="Rhea" id="RHEA-COMP:10094"/>
        <dbReference type="ChEBI" id="CHEBI:65314"/>
        <dbReference type="ChEBI" id="CHEBI:65315"/>
        <dbReference type="EC" id="5.4.99.21"/>
    </reaction>
</comment>
<dbReference type="FunFam" id="3.30.70.1560:FF:000002">
    <property type="entry name" value="Pseudouridine synthase"/>
    <property type="match status" value="1"/>
</dbReference>
<name>E8M9D7_PHOS4</name>
<sequence>MSQDSAKRLNKFISETGFCSRREADRLIEQGRVTINGRVPEMGTKVLPGDDVRVDDKPISAATDKPVYIALNKPTGITCTTERDIPGNIVDFVGHKKRIFPIGRLDKPSDGLIFLTNDGDIVNKILRAGNNHEKEYVVRVDKPVSDDFINKMSSGVNILDTVTLPCTVTRETKFSFRIVLTQGLNRQIRRMCEALGYEVFKLRRVRIMNISLDGIPNGQWRYLTDAEVAEILAMCEDSSGTEEASKVDGKGKRIRKATDAKLYDSREENQNSTARRNQKQRTFKGRNADEFRHAPNSKKGRNNGGKHGEAKGKPNKGKTFFKPNSEQSSRPSKPKSGGTLSLKK</sequence>
<gene>
    <name evidence="10" type="ORF">VISI1226_02632</name>
</gene>
<dbReference type="SMART" id="SM00363">
    <property type="entry name" value="S4"/>
    <property type="match status" value="1"/>
</dbReference>
<reference evidence="10 11" key="1">
    <citation type="journal article" date="2012" name="Int. J. Syst. Evol. Microbiol.">
        <title>Vibrio caribbeanicus sp. nov., isolated from the marine sponge Scleritoderma cyanea.</title>
        <authorList>
            <person name="Hoffmann M."/>
            <person name="Monday S.R."/>
            <person name="Allard M.W."/>
            <person name="Strain E.A."/>
            <person name="Whittaker P."/>
            <person name="Naum M."/>
            <person name="McCarthy P.J."/>
            <person name="Lopez J.V."/>
            <person name="Fischer M."/>
            <person name="Brown E.W."/>
        </authorList>
    </citation>
    <scope>NUCLEOTIDE SEQUENCE [LARGE SCALE GENOMIC DNA]</scope>
    <source>
        <strain evidence="11">DSMZ 21326</strain>
    </source>
</reference>
<comment type="similarity">
    <text evidence="1 7">Belongs to the pseudouridine synthase RsuA family.</text>
</comment>
<dbReference type="GO" id="GO:0160138">
    <property type="term" value="F:23S rRNA pseudouridine(2604) synthase activity"/>
    <property type="evidence" value="ECO:0007669"/>
    <property type="project" value="UniProtKB-EC"/>
</dbReference>
<evidence type="ECO:0000259" key="9">
    <source>
        <dbReference type="SMART" id="SM00363"/>
    </source>
</evidence>
<dbReference type="EC" id="5.4.99.-" evidence="7"/>
<dbReference type="InterPro" id="IPR020094">
    <property type="entry name" value="TruA/RsuA/RluB/E/F_N"/>
</dbReference>
<dbReference type="SUPFAM" id="SSF55174">
    <property type="entry name" value="Alpha-L RNA-binding motif"/>
    <property type="match status" value="1"/>
</dbReference>
<evidence type="ECO:0000256" key="7">
    <source>
        <dbReference type="RuleBase" id="RU003887"/>
    </source>
</evidence>
<dbReference type="InterPro" id="IPR036986">
    <property type="entry name" value="S4_RNA-bd_sf"/>
</dbReference>
<dbReference type="GO" id="GO:0003723">
    <property type="term" value="F:RNA binding"/>
    <property type="evidence" value="ECO:0007669"/>
    <property type="project" value="UniProtKB-KW"/>
</dbReference>
<dbReference type="GO" id="GO:0000455">
    <property type="term" value="P:enzyme-directed rRNA pseudouridine synthesis"/>
    <property type="evidence" value="ECO:0007669"/>
    <property type="project" value="UniProtKB-ARBA"/>
</dbReference>
<evidence type="ECO:0000256" key="1">
    <source>
        <dbReference type="ARBA" id="ARBA00008348"/>
    </source>
</evidence>
<dbReference type="PANTHER" id="PTHR47683">
    <property type="entry name" value="PSEUDOURIDINE SYNTHASE FAMILY PROTEIN-RELATED"/>
    <property type="match status" value="1"/>
</dbReference>
<keyword evidence="6" id="KW-0694">RNA-binding</keyword>
<dbReference type="NCBIfam" id="TIGR00093">
    <property type="entry name" value="pseudouridine synthase"/>
    <property type="match status" value="1"/>
</dbReference>
<dbReference type="InterPro" id="IPR000748">
    <property type="entry name" value="PsdUridine_synth_RsuA/RluB/E/F"/>
</dbReference>
<protein>
    <recommendedName>
        <fullName evidence="7">Pseudouridine synthase</fullName>
        <ecNumber evidence="7">5.4.99.-</ecNumber>
    </recommendedName>
</protein>
<dbReference type="SUPFAM" id="SSF55120">
    <property type="entry name" value="Pseudouridine synthase"/>
    <property type="match status" value="1"/>
</dbReference>
<evidence type="ECO:0000256" key="4">
    <source>
        <dbReference type="ARBA" id="ARBA00036390"/>
    </source>
</evidence>